<dbReference type="Pfam" id="PF05770">
    <property type="entry name" value="Ins134_P3_kin"/>
    <property type="match status" value="1"/>
</dbReference>
<feature type="binding site" evidence="9">
    <location>
        <position position="20"/>
    </location>
    <ligand>
        <name>1D-myo-inositol 1,3,4-trisphosphate</name>
        <dbReference type="ChEBI" id="CHEBI:58414"/>
    </ligand>
</feature>
<evidence type="ECO:0000259" key="13">
    <source>
        <dbReference type="Pfam" id="PF17927"/>
    </source>
</evidence>
<dbReference type="GO" id="GO:0005524">
    <property type="term" value="F:ATP binding"/>
    <property type="evidence" value="ECO:0007669"/>
    <property type="project" value="UniProtKB-KW"/>
</dbReference>
<dbReference type="Proteomes" id="UP000820818">
    <property type="component" value="Linkage Group LG4"/>
</dbReference>
<name>A0AAD5KSW5_9CRUS</name>
<dbReference type="FunFam" id="3.30.470.20:FF:000047">
    <property type="entry name" value="Inositol-tetrakisphosphate 1-kinase 4"/>
    <property type="match status" value="1"/>
</dbReference>
<comment type="function">
    <text evidence="8">Kinase that can phosphorylate various inositol polyphosphate such as Ins(3,4,5,6)P4 or Ins(1,3,4)P3.</text>
</comment>
<dbReference type="GO" id="GO:0032957">
    <property type="term" value="P:inositol trisphosphate metabolic process"/>
    <property type="evidence" value="ECO:0007669"/>
    <property type="project" value="InterPro"/>
</dbReference>
<dbReference type="InterPro" id="IPR041429">
    <property type="entry name" value="ITPK1_N"/>
</dbReference>
<dbReference type="Gene3D" id="3.30.1490.220">
    <property type="match status" value="1"/>
</dbReference>
<comment type="catalytic activity">
    <reaction evidence="8">
        <text>1D-myo-inositol 3,4,5,6-tetrakisphosphate + ATP = 1D-myo-inositol 1,3,4,5,6-pentakisphosphate + ADP + H(+)</text>
        <dbReference type="Rhea" id="RHEA:12452"/>
        <dbReference type="ChEBI" id="CHEBI:15378"/>
        <dbReference type="ChEBI" id="CHEBI:30616"/>
        <dbReference type="ChEBI" id="CHEBI:57539"/>
        <dbReference type="ChEBI" id="CHEBI:57733"/>
        <dbReference type="ChEBI" id="CHEBI:456216"/>
        <dbReference type="EC" id="2.7.1.134"/>
    </reaction>
</comment>
<feature type="binding site" evidence="9">
    <location>
        <position position="299"/>
    </location>
    <ligand>
        <name>1D-myo-inositol 1,3,4-trisphosphate</name>
        <dbReference type="ChEBI" id="CHEBI:58414"/>
    </ligand>
</feature>
<evidence type="ECO:0000256" key="11">
    <source>
        <dbReference type="SAM" id="MobiDB-lite"/>
    </source>
</evidence>
<keyword evidence="7 8" id="KW-0460">Magnesium</keyword>
<dbReference type="GO" id="GO:0005737">
    <property type="term" value="C:cytoplasm"/>
    <property type="evidence" value="ECO:0007669"/>
    <property type="project" value="TreeGrafter"/>
</dbReference>
<evidence type="ECO:0000313" key="15">
    <source>
        <dbReference type="Proteomes" id="UP000820818"/>
    </source>
</evidence>
<proteinExistence type="inferred from homology"/>
<comment type="subunit">
    <text evidence="8">Monomer.</text>
</comment>
<feature type="binding site" evidence="9">
    <location>
        <position position="169"/>
    </location>
    <ligand>
        <name>1D-myo-inositol 1,3,4-trisphosphate</name>
        <dbReference type="ChEBI" id="CHEBI:58414"/>
    </ligand>
</feature>
<dbReference type="PIRSF" id="PIRSF038186">
    <property type="entry name" value="ITPK"/>
    <property type="match status" value="1"/>
</dbReference>
<reference evidence="14 15" key="1">
    <citation type="submission" date="2022-05" db="EMBL/GenBank/DDBJ databases">
        <title>A multi-omics perspective on studying reproductive biology in Daphnia sinensis.</title>
        <authorList>
            <person name="Jia J."/>
        </authorList>
    </citation>
    <scope>NUCLEOTIDE SEQUENCE [LARGE SCALE GENOMIC DNA]</scope>
    <source>
        <strain evidence="14 15">WSL</strain>
    </source>
</reference>
<evidence type="ECO:0000313" key="14">
    <source>
        <dbReference type="EMBL" id="KAI9560044.1"/>
    </source>
</evidence>
<dbReference type="EC" id="2.7.1.134" evidence="8"/>
<feature type="region of interest" description="Disordered" evidence="11">
    <location>
        <begin position="328"/>
        <end position="385"/>
    </location>
</feature>
<keyword evidence="3 8" id="KW-0479">Metal-binding</keyword>
<feature type="binding site" evidence="10">
    <location>
        <position position="297"/>
    </location>
    <ligand>
        <name>Mg(2+)</name>
        <dbReference type="ChEBI" id="CHEBI:18420"/>
        <label>2</label>
    </ligand>
</feature>
<feature type="binding site" evidence="10">
    <location>
        <position position="297"/>
    </location>
    <ligand>
        <name>Mg(2+)</name>
        <dbReference type="ChEBI" id="CHEBI:18420"/>
        <label>1</label>
    </ligand>
</feature>
<evidence type="ECO:0000256" key="7">
    <source>
        <dbReference type="ARBA" id="ARBA00022842"/>
    </source>
</evidence>
<keyword evidence="4 8" id="KW-0547">Nucleotide-binding</keyword>
<dbReference type="PANTHER" id="PTHR14217:SF1">
    <property type="entry name" value="INOSITOL-TETRAKISPHOSPHATE 1-KINASE"/>
    <property type="match status" value="1"/>
</dbReference>
<dbReference type="FunFam" id="3.30.1490.220:FF:000005">
    <property type="entry name" value="Inositol-tetrakisphosphate 1-kinase"/>
    <property type="match status" value="1"/>
</dbReference>
<dbReference type="PANTHER" id="PTHR14217">
    <property type="entry name" value="INOSITOL-TETRAKISPHOSPHATE 1-KINASE"/>
    <property type="match status" value="1"/>
</dbReference>
<feature type="binding site" evidence="9">
    <location>
        <position position="216"/>
    </location>
    <ligand>
        <name>ATP</name>
        <dbReference type="ChEBI" id="CHEBI:30616"/>
    </ligand>
</feature>
<keyword evidence="15" id="KW-1185">Reference proteome</keyword>
<keyword evidence="2 8" id="KW-0808">Transferase</keyword>
<feature type="domain" description="Inositol-tetrakisphosphate 1-kinase N-terminal" evidence="13">
    <location>
        <begin position="11"/>
        <end position="100"/>
    </location>
</feature>
<dbReference type="GO" id="GO:0000287">
    <property type="term" value="F:magnesium ion binding"/>
    <property type="evidence" value="ECO:0007669"/>
    <property type="project" value="InterPro"/>
</dbReference>
<feature type="binding site" evidence="9">
    <location>
        <position position="303"/>
    </location>
    <ligand>
        <name>1D-myo-inositol 1,3,4-trisphosphate</name>
        <dbReference type="ChEBI" id="CHEBI:58414"/>
    </ligand>
</feature>
<comment type="caution">
    <text evidence="14">The sequence shown here is derived from an EMBL/GenBank/DDBJ whole genome shotgun (WGS) entry which is preliminary data.</text>
</comment>
<keyword evidence="5 8" id="KW-0418">Kinase</keyword>
<evidence type="ECO:0000256" key="4">
    <source>
        <dbReference type="ARBA" id="ARBA00022741"/>
    </source>
</evidence>
<organism evidence="14 15">
    <name type="scientific">Daphnia sinensis</name>
    <dbReference type="NCBI Taxonomy" id="1820382"/>
    <lineage>
        <taxon>Eukaryota</taxon>
        <taxon>Metazoa</taxon>
        <taxon>Ecdysozoa</taxon>
        <taxon>Arthropoda</taxon>
        <taxon>Crustacea</taxon>
        <taxon>Branchiopoda</taxon>
        <taxon>Diplostraca</taxon>
        <taxon>Cladocera</taxon>
        <taxon>Anomopoda</taxon>
        <taxon>Daphniidae</taxon>
        <taxon>Daphnia</taxon>
        <taxon>Daphnia similis group</taxon>
    </lineage>
</organism>
<comment type="similarity">
    <text evidence="1 8">Belongs to the ITPK1 family.</text>
</comment>
<feature type="binding site" evidence="9">
    <location>
        <position position="61"/>
    </location>
    <ligand>
        <name>1D-myo-inositol 1,3,4-trisphosphate</name>
        <dbReference type="ChEBI" id="CHEBI:58414"/>
    </ligand>
</feature>
<dbReference type="EMBL" id="WJBH02000004">
    <property type="protein sequence ID" value="KAI9560044.1"/>
    <property type="molecule type" value="Genomic_DNA"/>
</dbReference>
<feature type="binding site" evidence="9">
    <location>
        <position position="201"/>
    </location>
    <ligand>
        <name>1D-myo-inositol 1,3,4-trisphosphate</name>
        <dbReference type="ChEBI" id="CHEBI:58414"/>
    </ligand>
</feature>
<feature type="compositionally biased region" description="Low complexity" evidence="11">
    <location>
        <begin position="328"/>
        <end position="340"/>
    </location>
</feature>
<evidence type="ECO:0000256" key="10">
    <source>
        <dbReference type="PIRSR" id="PIRSR038186-2"/>
    </source>
</evidence>
<evidence type="ECO:0000256" key="9">
    <source>
        <dbReference type="PIRSR" id="PIRSR038186-1"/>
    </source>
</evidence>
<dbReference type="InterPro" id="IPR040464">
    <property type="entry name" value="InsP(3)kin_ATP-grasp"/>
</dbReference>
<keyword evidence="6 8" id="KW-0067">ATP-binding</keyword>
<dbReference type="InterPro" id="IPR008656">
    <property type="entry name" value="Inositol_tetrakis-P_1-kinase"/>
</dbReference>
<evidence type="ECO:0000256" key="2">
    <source>
        <dbReference type="ARBA" id="ARBA00022679"/>
    </source>
</evidence>
<evidence type="ECO:0000259" key="12">
    <source>
        <dbReference type="Pfam" id="PF05770"/>
    </source>
</evidence>
<gene>
    <name evidence="14" type="ORF">GHT06_014054</name>
</gene>
<evidence type="ECO:0000256" key="8">
    <source>
        <dbReference type="PIRNR" id="PIRNR038186"/>
    </source>
</evidence>
<feature type="binding site" evidence="9">
    <location>
        <position position="158"/>
    </location>
    <ligand>
        <name>ATP</name>
        <dbReference type="ChEBI" id="CHEBI:30616"/>
    </ligand>
</feature>
<dbReference type="GO" id="GO:0052726">
    <property type="term" value="F:inositol-1,3,4-trisphosphate 5-kinase activity"/>
    <property type="evidence" value="ECO:0007669"/>
    <property type="project" value="InterPro"/>
</dbReference>
<feature type="domain" description="Inositol 1,3,4-trisphosphate 5/6-kinase ATP-grasp" evidence="12">
    <location>
        <begin position="122"/>
        <end position="318"/>
    </location>
</feature>
<sequence length="385" mass="42880">MGSDITLPRHRVGYWFSEKKSKKFNLEEFHGICDQAGLDLIKINLTLPIEDQGPFSAIIHKMTDVIAQADLGDPESLTIVQSFERFICANPKIKIIDPFDNLRQLLDRYQTYSKINNSDLHKAGEVFVPPFVDLVSNDVEENVRKLREAGVRYPFVCKPAVAHGSKMAHQMSIVFHEGAVKDCEPPCVAQTFIPHDAVLFKIFVIGKKYFVVERPSLKNFSAAEIPTIFFDSHDVSKPDSVSLLSVLDDDEKCNVHPTINGELLDRVMSMLRVALEMNLFGVDIVVEKNTGHYAIIDINAFPGYEGVPDFFTHVTEVLKEIVESSPVSSSSSITTTTTSSRGVGEEDSGIDTGDSSDEKRHQGNNQSTRVKRSSALFNSTNNIQI</sequence>
<comment type="cofactor">
    <cofactor evidence="8 10">
        <name>Mg(2+)</name>
        <dbReference type="ChEBI" id="CHEBI:18420"/>
    </cofactor>
    <text evidence="8 10">Binds 2 magnesium ions per subunit.</text>
</comment>
<dbReference type="SUPFAM" id="SSF56059">
    <property type="entry name" value="Glutathione synthetase ATP-binding domain-like"/>
    <property type="match status" value="1"/>
</dbReference>
<dbReference type="Gene3D" id="3.40.50.11370">
    <property type="match status" value="1"/>
</dbReference>
<dbReference type="FunFam" id="3.40.50.11370:FF:000004">
    <property type="entry name" value="Inositol-tetrakisphosphate 1-kinase"/>
    <property type="match status" value="1"/>
</dbReference>
<feature type="binding site" evidence="10">
    <location>
        <position position="299"/>
    </location>
    <ligand>
        <name>Mg(2+)</name>
        <dbReference type="ChEBI" id="CHEBI:18420"/>
        <label>2</label>
    </ligand>
</feature>
<feature type="binding site" evidence="9">
    <location>
        <position position="108"/>
    </location>
    <ligand>
        <name>ATP</name>
        <dbReference type="ChEBI" id="CHEBI:30616"/>
    </ligand>
</feature>
<evidence type="ECO:0000256" key="5">
    <source>
        <dbReference type="ARBA" id="ARBA00022777"/>
    </source>
</evidence>
<dbReference type="GO" id="GO:0052725">
    <property type="term" value="F:inositol-1,3,4-trisphosphate 6-kinase activity"/>
    <property type="evidence" value="ECO:0007669"/>
    <property type="project" value="InterPro"/>
</dbReference>
<evidence type="ECO:0000256" key="1">
    <source>
        <dbReference type="ARBA" id="ARBA00009601"/>
    </source>
</evidence>
<dbReference type="Pfam" id="PF17927">
    <property type="entry name" value="Ins134_P3_kin_N"/>
    <property type="match status" value="1"/>
</dbReference>
<feature type="binding site" evidence="9">
    <location>
        <begin position="190"/>
        <end position="201"/>
    </location>
    <ligand>
        <name>ATP</name>
        <dbReference type="ChEBI" id="CHEBI:30616"/>
    </ligand>
</feature>
<evidence type="ECO:0000256" key="6">
    <source>
        <dbReference type="ARBA" id="ARBA00022840"/>
    </source>
</evidence>
<evidence type="ECO:0000256" key="3">
    <source>
        <dbReference type="ARBA" id="ARBA00022723"/>
    </source>
</evidence>
<accession>A0AAD5KSW5</accession>
<dbReference type="GO" id="GO:0047325">
    <property type="term" value="F:inositol-3,4,5,6-tetrakisphosphate 1-kinase activity"/>
    <property type="evidence" value="ECO:0007669"/>
    <property type="project" value="UniProtKB-EC"/>
</dbReference>
<protein>
    <recommendedName>
        <fullName evidence="8">Inositol-tetrakisphosphate 1-kinase</fullName>
        <ecNumber evidence="8">2.7.1.134</ecNumber>
    </recommendedName>
</protein>
<feature type="compositionally biased region" description="Polar residues" evidence="11">
    <location>
        <begin position="375"/>
        <end position="385"/>
    </location>
</feature>
<feature type="binding site" evidence="10">
    <location>
        <position position="283"/>
    </location>
    <ligand>
        <name>Mg(2+)</name>
        <dbReference type="ChEBI" id="CHEBI:18420"/>
        <label>1</label>
    </ligand>
</feature>
<dbReference type="AlphaFoldDB" id="A0AAD5KSW5"/>